<protein>
    <recommendedName>
        <fullName evidence="2">histidine kinase</fullName>
        <ecNumber evidence="2">2.7.13.3</ecNumber>
    </recommendedName>
</protein>
<keyword evidence="8" id="KW-0902">Two-component regulatory system</keyword>
<dbReference type="Gene3D" id="3.30.565.10">
    <property type="entry name" value="Histidine kinase-like ATPase, C-terminal domain"/>
    <property type="match status" value="1"/>
</dbReference>
<evidence type="ECO:0000256" key="2">
    <source>
        <dbReference type="ARBA" id="ARBA00012438"/>
    </source>
</evidence>
<gene>
    <name evidence="11" type="ORF">GCM10010334_72080</name>
</gene>
<feature type="domain" description="Histidine kinase/HSP90-like ATPase" evidence="10">
    <location>
        <begin position="276"/>
        <end position="391"/>
    </location>
</feature>
<keyword evidence="9" id="KW-0472">Membrane</keyword>
<reference evidence="11" key="2">
    <citation type="submission" date="2020-09" db="EMBL/GenBank/DDBJ databases">
        <authorList>
            <person name="Sun Q."/>
            <person name="Ohkuma M."/>
        </authorList>
    </citation>
    <scope>NUCLEOTIDE SEQUENCE</scope>
    <source>
        <strain evidence="11">JCM 4637</strain>
    </source>
</reference>
<reference evidence="11" key="1">
    <citation type="journal article" date="2014" name="Int. J. Syst. Evol. Microbiol.">
        <title>Complete genome sequence of Corynebacterium casei LMG S-19264T (=DSM 44701T), isolated from a smear-ripened cheese.</title>
        <authorList>
            <consortium name="US DOE Joint Genome Institute (JGI-PGF)"/>
            <person name="Walter F."/>
            <person name="Albersmeier A."/>
            <person name="Kalinowski J."/>
            <person name="Ruckert C."/>
        </authorList>
    </citation>
    <scope>NUCLEOTIDE SEQUENCE</scope>
    <source>
        <strain evidence="11">JCM 4637</strain>
    </source>
</reference>
<name>A0A918X612_9ACTN</name>
<accession>A0A918X612</accession>
<feature type="transmembrane region" description="Helical" evidence="9">
    <location>
        <begin position="23"/>
        <end position="39"/>
    </location>
</feature>
<evidence type="ECO:0000256" key="8">
    <source>
        <dbReference type="ARBA" id="ARBA00023012"/>
    </source>
</evidence>
<dbReference type="Pfam" id="PF02518">
    <property type="entry name" value="HATPase_c"/>
    <property type="match status" value="1"/>
</dbReference>
<dbReference type="InterPro" id="IPR011712">
    <property type="entry name" value="Sig_transdc_His_kin_sub3_dim/P"/>
</dbReference>
<organism evidence="11 12">
    <name type="scientific">Streptomyces finlayi</name>
    <dbReference type="NCBI Taxonomy" id="67296"/>
    <lineage>
        <taxon>Bacteria</taxon>
        <taxon>Bacillati</taxon>
        <taxon>Actinomycetota</taxon>
        <taxon>Actinomycetes</taxon>
        <taxon>Kitasatosporales</taxon>
        <taxon>Streptomycetaceae</taxon>
        <taxon>Streptomyces</taxon>
    </lineage>
</organism>
<dbReference type="PANTHER" id="PTHR24421">
    <property type="entry name" value="NITRATE/NITRITE SENSOR PROTEIN NARX-RELATED"/>
    <property type="match status" value="1"/>
</dbReference>
<evidence type="ECO:0000256" key="7">
    <source>
        <dbReference type="ARBA" id="ARBA00022840"/>
    </source>
</evidence>
<dbReference type="InterPro" id="IPR050482">
    <property type="entry name" value="Sensor_HK_TwoCompSys"/>
</dbReference>
<evidence type="ECO:0000256" key="9">
    <source>
        <dbReference type="SAM" id="Phobius"/>
    </source>
</evidence>
<dbReference type="EC" id="2.7.13.3" evidence="2"/>
<feature type="transmembrane region" description="Helical" evidence="9">
    <location>
        <begin position="125"/>
        <end position="144"/>
    </location>
</feature>
<dbReference type="InterPro" id="IPR003594">
    <property type="entry name" value="HATPase_dom"/>
</dbReference>
<feature type="transmembrane region" description="Helical" evidence="9">
    <location>
        <begin position="46"/>
        <end position="64"/>
    </location>
</feature>
<keyword evidence="9" id="KW-1133">Transmembrane helix</keyword>
<dbReference type="PANTHER" id="PTHR24421:SF10">
    <property type="entry name" value="NITRATE_NITRITE SENSOR PROTEIN NARQ"/>
    <property type="match status" value="1"/>
</dbReference>
<keyword evidence="6 11" id="KW-0418">Kinase</keyword>
<dbReference type="Gene3D" id="1.20.5.1930">
    <property type="match status" value="1"/>
</dbReference>
<evidence type="ECO:0000256" key="4">
    <source>
        <dbReference type="ARBA" id="ARBA00022679"/>
    </source>
</evidence>
<keyword evidence="4" id="KW-0808">Transferase</keyword>
<evidence type="ECO:0000256" key="5">
    <source>
        <dbReference type="ARBA" id="ARBA00022741"/>
    </source>
</evidence>
<comment type="catalytic activity">
    <reaction evidence="1">
        <text>ATP + protein L-histidine = ADP + protein N-phospho-L-histidine.</text>
        <dbReference type="EC" id="2.7.13.3"/>
    </reaction>
</comment>
<dbReference type="EMBL" id="BMVC01000020">
    <property type="protein sequence ID" value="GHD13672.1"/>
    <property type="molecule type" value="Genomic_DNA"/>
</dbReference>
<sequence length="401" mass="42560">MGALLVALIVAEGVDAGYLPVGVAIVLCGTAGVAALIVPAHRLWPVGILTVVASCVFSSVSTQLSHRPPHTPGTVETGVMMLLVVRAVRFLPPRTMVPLAVGAWAAALLVNLRMPEYEWPKFTKFVGPGLVLCGVLMLILGMYLRLLDTSRLREQQHHLQTQRLEHARDLHDFVGHHVSAIVAQAKAARFITSSGRPLPTDELDRMLAAMEEAGSQAMESMRTMVGVLRDPADVQAGGSGGDLTELRVLADALARGGPEVELSVAPDLVAHGLPPHLAKAIRHVVQESLTNVRKHAENVQRVRIQVRRLPRNPARLSVTVTDDGRGHRIDRTGSSGPVGGFGILGLTERVEALGGTLSADGGSGTGWTLHAELPLAEGPSSRARAAVPARRFVTAAGNRTP</sequence>
<evidence type="ECO:0000256" key="6">
    <source>
        <dbReference type="ARBA" id="ARBA00022777"/>
    </source>
</evidence>
<evidence type="ECO:0000256" key="1">
    <source>
        <dbReference type="ARBA" id="ARBA00000085"/>
    </source>
</evidence>
<feature type="transmembrane region" description="Helical" evidence="9">
    <location>
        <begin position="95"/>
        <end position="113"/>
    </location>
</feature>
<dbReference type="CDD" id="cd16917">
    <property type="entry name" value="HATPase_UhpB-NarQ-NarX-like"/>
    <property type="match status" value="1"/>
</dbReference>
<comment type="caution">
    <text evidence="11">The sequence shown here is derived from an EMBL/GenBank/DDBJ whole genome shotgun (WGS) entry which is preliminary data.</text>
</comment>
<proteinExistence type="predicted"/>
<keyword evidence="9" id="KW-0812">Transmembrane</keyword>
<dbReference type="GO" id="GO:0016020">
    <property type="term" value="C:membrane"/>
    <property type="evidence" value="ECO:0007669"/>
    <property type="project" value="InterPro"/>
</dbReference>
<keyword evidence="7" id="KW-0067">ATP-binding</keyword>
<dbReference type="GO" id="GO:0000155">
    <property type="term" value="F:phosphorelay sensor kinase activity"/>
    <property type="evidence" value="ECO:0007669"/>
    <property type="project" value="InterPro"/>
</dbReference>
<keyword evidence="5" id="KW-0547">Nucleotide-binding</keyword>
<dbReference type="Pfam" id="PF07730">
    <property type="entry name" value="HisKA_3"/>
    <property type="match status" value="1"/>
</dbReference>
<dbReference type="Proteomes" id="UP000638353">
    <property type="component" value="Unassembled WGS sequence"/>
</dbReference>
<dbReference type="SUPFAM" id="SSF55874">
    <property type="entry name" value="ATPase domain of HSP90 chaperone/DNA topoisomerase II/histidine kinase"/>
    <property type="match status" value="1"/>
</dbReference>
<dbReference type="SMART" id="SM00387">
    <property type="entry name" value="HATPase_c"/>
    <property type="match status" value="1"/>
</dbReference>
<dbReference type="GO" id="GO:0046983">
    <property type="term" value="F:protein dimerization activity"/>
    <property type="evidence" value="ECO:0007669"/>
    <property type="project" value="InterPro"/>
</dbReference>
<dbReference type="InterPro" id="IPR036890">
    <property type="entry name" value="HATPase_C_sf"/>
</dbReference>
<dbReference type="GO" id="GO:0005524">
    <property type="term" value="F:ATP binding"/>
    <property type="evidence" value="ECO:0007669"/>
    <property type="project" value="UniProtKB-KW"/>
</dbReference>
<evidence type="ECO:0000256" key="3">
    <source>
        <dbReference type="ARBA" id="ARBA00022553"/>
    </source>
</evidence>
<evidence type="ECO:0000313" key="12">
    <source>
        <dbReference type="Proteomes" id="UP000638353"/>
    </source>
</evidence>
<keyword evidence="3" id="KW-0597">Phosphoprotein</keyword>
<evidence type="ECO:0000259" key="10">
    <source>
        <dbReference type="SMART" id="SM00387"/>
    </source>
</evidence>
<dbReference type="AlphaFoldDB" id="A0A918X612"/>
<evidence type="ECO:0000313" key="11">
    <source>
        <dbReference type="EMBL" id="GHD13672.1"/>
    </source>
</evidence>